<feature type="region of interest" description="Disordered" evidence="1">
    <location>
        <begin position="465"/>
        <end position="570"/>
    </location>
</feature>
<reference evidence="3" key="1">
    <citation type="submission" date="2021-01" db="EMBL/GenBank/DDBJ databases">
        <authorList>
            <person name="Corre E."/>
            <person name="Pelletier E."/>
            <person name="Niang G."/>
            <person name="Scheremetjew M."/>
            <person name="Finn R."/>
            <person name="Kale V."/>
            <person name="Holt S."/>
            <person name="Cochrane G."/>
            <person name="Meng A."/>
            <person name="Brown T."/>
            <person name="Cohen L."/>
        </authorList>
    </citation>
    <scope>NUCLEOTIDE SEQUENCE</scope>
    <source>
        <strain evidence="3">CCMP1510</strain>
    </source>
</reference>
<dbReference type="InterPro" id="IPR000504">
    <property type="entry name" value="RRM_dom"/>
</dbReference>
<evidence type="ECO:0000259" key="2">
    <source>
        <dbReference type="SMART" id="SM00360"/>
    </source>
</evidence>
<dbReference type="Gene3D" id="3.30.70.330">
    <property type="match status" value="1"/>
</dbReference>
<dbReference type="SUPFAM" id="SSF54928">
    <property type="entry name" value="RNA-binding domain, RBD"/>
    <property type="match status" value="1"/>
</dbReference>
<gene>
    <name evidence="3" type="ORF">ALAG00032_LOCUS12770</name>
</gene>
<protein>
    <recommendedName>
        <fullName evidence="2">RRM domain-containing protein</fullName>
    </recommendedName>
</protein>
<evidence type="ECO:0000256" key="1">
    <source>
        <dbReference type="SAM" id="MobiDB-lite"/>
    </source>
</evidence>
<sequence length="626" mass="73197">MSEDNDENGSENWNCNVCFLEINAERYACKLTCNCNCVICVDCMCDILVRDWVKNKLLLNQDRFTAFKCIMCEKSTDISWNDTGADALLKAAQRRKEISSEMTNDELLGLANKMEIPDDMSEEDIKLQILAAEFAHLAEKENENKTELVRQFARIENDTKFTNVAIEAQTLVAKVKTKGDFDPTTVAHFAKEKDLPFRHVVIHNVNPDVSEDIIKGVAAATCGEIESCIMINSSGMWQTVLIHFSHRDAGYKALNNLQKYGKVSRMSPGKKSRKLRATNLPCEDWRTLQMRLLQDFRSFNVKRVNVLSKKSGPPTAILEFNNPEDATAALENYAKEDYKLFDNHVFLAYLAPRKKEKDNFGVSTCFTRSEIAQFGFEENDEAASQRLSATAERILESYQDKEGVALNERFLSVEHLANENYFELYSLIYKEARDQIEREDRYAAQYKIQQEAQRQAELLRIKNEIKRIDEEQNPRRSNSPPRRHPYRSHDPHRSKRRDDNRNFPRERSYIPDGRYHSEHGKSRRDHSHSKREEENYRLHERPHKHRRYSVRENYDRPRRSDPEEENYRRDLPYTSYYSRYGQSRSTKAVDNTASTHHHVDDYRNSADWSDHSPKLDQYEFDMSAFI</sequence>
<feature type="domain" description="RRM" evidence="2">
    <location>
        <begin position="274"/>
        <end position="348"/>
    </location>
</feature>
<dbReference type="InterPro" id="IPR035979">
    <property type="entry name" value="RBD_domain_sf"/>
</dbReference>
<dbReference type="AlphaFoldDB" id="A0A7S3NNE4"/>
<feature type="compositionally biased region" description="Basic and acidic residues" evidence="1">
    <location>
        <begin position="530"/>
        <end position="539"/>
    </location>
</feature>
<dbReference type="EMBL" id="HBIJ01019515">
    <property type="protein sequence ID" value="CAE0371988.1"/>
    <property type="molecule type" value="Transcribed_RNA"/>
</dbReference>
<dbReference type="InterPro" id="IPR012677">
    <property type="entry name" value="Nucleotide-bd_a/b_plait_sf"/>
</dbReference>
<name>A0A7S3NNE4_9STRA</name>
<feature type="compositionally biased region" description="Basic and acidic residues" evidence="1">
    <location>
        <begin position="549"/>
        <end position="570"/>
    </location>
</feature>
<dbReference type="CDD" id="cd00590">
    <property type="entry name" value="RRM_SF"/>
    <property type="match status" value="1"/>
</dbReference>
<dbReference type="GO" id="GO:0003723">
    <property type="term" value="F:RNA binding"/>
    <property type="evidence" value="ECO:0007669"/>
    <property type="project" value="InterPro"/>
</dbReference>
<proteinExistence type="predicted"/>
<feature type="compositionally biased region" description="Basic and acidic residues" evidence="1">
    <location>
        <begin position="487"/>
        <end position="520"/>
    </location>
</feature>
<accession>A0A7S3NNE4</accession>
<feature type="domain" description="RRM" evidence="2">
    <location>
        <begin position="199"/>
        <end position="267"/>
    </location>
</feature>
<feature type="compositionally biased region" description="Basic and acidic residues" evidence="1">
    <location>
        <begin position="465"/>
        <end position="474"/>
    </location>
</feature>
<evidence type="ECO:0000313" key="3">
    <source>
        <dbReference type="EMBL" id="CAE0371988.1"/>
    </source>
</evidence>
<organism evidence="3">
    <name type="scientific">Aureoumbra lagunensis</name>
    <dbReference type="NCBI Taxonomy" id="44058"/>
    <lineage>
        <taxon>Eukaryota</taxon>
        <taxon>Sar</taxon>
        <taxon>Stramenopiles</taxon>
        <taxon>Ochrophyta</taxon>
        <taxon>Pelagophyceae</taxon>
        <taxon>Pelagomonadales</taxon>
        <taxon>Aureoumbra</taxon>
    </lineage>
</organism>
<dbReference type="SMART" id="SM00360">
    <property type="entry name" value="RRM"/>
    <property type="match status" value="2"/>
</dbReference>